<dbReference type="SUPFAM" id="SSF52540">
    <property type="entry name" value="P-loop containing nucleoside triphosphate hydrolases"/>
    <property type="match status" value="1"/>
</dbReference>
<dbReference type="InterPro" id="IPR051988">
    <property type="entry name" value="HRR_RAD51_Paralog"/>
</dbReference>
<reference evidence="1 2" key="1">
    <citation type="journal article" date="2016" name="Nat. Commun.">
        <title>Thousands of microbial genomes shed light on interconnected biogeochemical processes in an aquifer system.</title>
        <authorList>
            <person name="Anantharaman K."/>
            <person name="Brown C.T."/>
            <person name="Hug L.A."/>
            <person name="Sharon I."/>
            <person name="Castelle C.J."/>
            <person name="Probst A.J."/>
            <person name="Thomas B.C."/>
            <person name="Singh A."/>
            <person name="Wilkins M.J."/>
            <person name="Karaoz U."/>
            <person name="Brodie E.L."/>
            <person name="Williams K.H."/>
            <person name="Hubbard S.S."/>
            <person name="Banfield J.F."/>
        </authorList>
    </citation>
    <scope>NUCLEOTIDE SEQUENCE [LARGE SCALE GENOMIC DNA]</scope>
</reference>
<dbReference type="GO" id="GO:0000724">
    <property type="term" value="P:double-strand break repair via homologous recombination"/>
    <property type="evidence" value="ECO:0007669"/>
    <property type="project" value="TreeGrafter"/>
</dbReference>
<dbReference type="GO" id="GO:0003697">
    <property type="term" value="F:single-stranded DNA binding"/>
    <property type="evidence" value="ECO:0007669"/>
    <property type="project" value="TreeGrafter"/>
</dbReference>
<dbReference type="EMBL" id="METM01000027">
    <property type="protein sequence ID" value="OGB89312.1"/>
    <property type="molecule type" value="Genomic_DNA"/>
</dbReference>
<proteinExistence type="predicted"/>
<dbReference type="GO" id="GO:0000400">
    <property type="term" value="F:four-way junction DNA binding"/>
    <property type="evidence" value="ECO:0007669"/>
    <property type="project" value="TreeGrafter"/>
</dbReference>
<dbReference type="GO" id="GO:0008094">
    <property type="term" value="F:ATP-dependent activity, acting on DNA"/>
    <property type="evidence" value="ECO:0007669"/>
    <property type="project" value="TreeGrafter"/>
</dbReference>
<gene>
    <name evidence="1" type="ORF">A2625_04005</name>
</gene>
<dbReference type="Proteomes" id="UP000178724">
    <property type="component" value="Unassembled WGS sequence"/>
</dbReference>
<protein>
    <recommendedName>
        <fullName evidence="3">SF4 helicase domain-containing protein</fullName>
    </recommendedName>
</protein>
<dbReference type="GO" id="GO:0005815">
    <property type="term" value="C:microtubule organizing center"/>
    <property type="evidence" value="ECO:0007669"/>
    <property type="project" value="TreeGrafter"/>
</dbReference>
<sequence length="284" mass="31749">MEAPAMKIKEILAAEKIEKARKKESIFTGARLISQASGGMEPGEIMAVSAPHAAGKTAFCVSAALFCAVKNNIKTLYLTSSRPANIANRLSGAGAKAPLYIEPVQGVSCEEIDEARPSEMELLFQKYAYEEPAEKVRAMDPVEKHARKIPAWLVIIDSIDYIYEYYPEQGDRAALRSGLLQKAVKEIKRLAEEYNAAVIITVNALETENGAELSREVASCAPLVQYLCRLYWERDRSKRPQKVVFEILKNMRSGKWLISLNDPRQLWELFDPPGKKKKGGEICR</sequence>
<accession>A0A1F4Q227</accession>
<dbReference type="AlphaFoldDB" id="A0A1F4Q227"/>
<evidence type="ECO:0000313" key="1">
    <source>
        <dbReference type="EMBL" id="OGB89312.1"/>
    </source>
</evidence>
<comment type="caution">
    <text evidence="1">The sequence shown here is derived from an EMBL/GenBank/DDBJ whole genome shotgun (WGS) entry which is preliminary data.</text>
</comment>
<dbReference type="PANTHER" id="PTHR46457:SF1">
    <property type="entry name" value="DNA REPAIR PROTEIN RAD51 HOMOLOG 4"/>
    <property type="match status" value="1"/>
</dbReference>
<dbReference type="GO" id="GO:0005657">
    <property type="term" value="C:replication fork"/>
    <property type="evidence" value="ECO:0007669"/>
    <property type="project" value="TreeGrafter"/>
</dbReference>
<dbReference type="GO" id="GO:0000723">
    <property type="term" value="P:telomere maintenance"/>
    <property type="evidence" value="ECO:0007669"/>
    <property type="project" value="TreeGrafter"/>
</dbReference>
<evidence type="ECO:0000313" key="2">
    <source>
        <dbReference type="Proteomes" id="UP000178724"/>
    </source>
</evidence>
<dbReference type="GO" id="GO:0042148">
    <property type="term" value="P:DNA strand invasion"/>
    <property type="evidence" value="ECO:0007669"/>
    <property type="project" value="TreeGrafter"/>
</dbReference>
<dbReference type="Pfam" id="PF13481">
    <property type="entry name" value="AAA_25"/>
    <property type="match status" value="1"/>
</dbReference>
<name>A0A1F4Q227_UNCSA</name>
<organism evidence="1 2">
    <name type="scientific">candidate division WOR-1 bacterium RIFCSPHIGHO2_01_FULL_53_15</name>
    <dbReference type="NCBI Taxonomy" id="1802564"/>
    <lineage>
        <taxon>Bacteria</taxon>
        <taxon>Bacillati</taxon>
        <taxon>Saganbacteria</taxon>
    </lineage>
</organism>
<dbReference type="InterPro" id="IPR027417">
    <property type="entry name" value="P-loop_NTPase"/>
</dbReference>
<dbReference type="PANTHER" id="PTHR46457">
    <property type="entry name" value="DNA REPAIR PROTEIN RAD51 HOMOLOG 4"/>
    <property type="match status" value="1"/>
</dbReference>
<dbReference type="Gene3D" id="3.40.50.300">
    <property type="entry name" value="P-loop containing nucleotide triphosphate hydrolases"/>
    <property type="match status" value="1"/>
</dbReference>
<evidence type="ECO:0008006" key="3">
    <source>
        <dbReference type="Google" id="ProtNLM"/>
    </source>
</evidence>